<evidence type="ECO:0000256" key="3">
    <source>
        <dbReference type="ARBA" id="ARBA00004946"/>
    </source>
</evidence>
<comment type="catalytic activity">
    <reaction evidence="13">
        <text>L-2,4-diaminobutanoate + 2-oxoglutarate = L-aspartate 4-semialdehyde + L-glutamate</text>
        <dbReference type="Rhea" id="RHEA:11160"/>
        <dbReference type="ChEBI" id="CHEBI:16810"/>
        <dbReference type="ChEBI" id="CHEBI:29985"/>
        <dbReference type="ChEBI" id="CHEBI:58761"/>
        <dbReference type="ChEBI" id="CHEBI:537519"/>
        <dbReference type="EC" id="2.6.1.76"/>
    </reaction>
</comment>
<evidence type="ECO:0000256" key="7">
    <source>
        <dbReference type="ARBA" id="ARBA00022576"/>
    </source>
</evidence>
<organism evidence="15 16">
    <name type="scientific">Paenibacillus athensensis</name>
    <dbReference type="NCBI Taxonomy" id="1967502"/>
    <lineage>
        <taxon>Bacteria</taxon>
        <taxon>Bacillati</taxon>
        <taxon>Bacillota</taxon>
        <taxon>Bacilli</taxon>
        <taxon>Bacillales</taxon>
        <taxon>Paenibacillaceae</taxon>
        <taxon>Paenibacillus</taxon>
    </lineage>
</organism>
<comment type="caution">
    <text evidence="15">The sequence shown here is derived from an EMBL/GenBank/DDBJ whole genome shotgun (WGS) entry which is preliminary data.</text>
</comment>
<sequence length="454" mass="48848">MTKGNALYLQSQERRESNARTYPRKLPLALVEAHGIRVKDADGNSYYDCLSGAGTLALGHNHPAVLEAMQRVLASGLPLHTLDLTTPVKERFVDELFALLPEDFARRAKIQFCGPTGADAVEAAVKLVKTATGRRSMLSFQGGYHGMTNGALSLTGNLQPKQQVAGLMAEVQFLPYPYAYRCPFGVGGEEGVRIGGHYIERLLDDPESGVVTPAGLILEVVQGEGGVIPAPDEWLRRLRAATRERGIPLLVDEVQTGFGRTGSMFAFERSGIMPDVLILSKALGGGLPLSVVVYDESLDVWQPGAHAGTFRGNQLAMAAGTATLQTICELRLDRHAAVAGERLLALLRQVQRGTGCIGEVRGRGLMLGAEIVDKRRDADRLSSYPAFPELAREIQRQCLTRGLILELGGRHGSVVRFLPPLIVTEAELDHIAGIFGDAVTAAERVCGVAAEVRG</sequence>
<dbReference type="GO" id="GO:0019491">
    <property type="term" value="P:ectoine biosynthetic process"/>
    <property type="evidence" value="ECO:0007669"/>
    <property type="project" value="UniProtKB-UniPathway"/>
</dbReference>
<keyword evidence="8" id="KW-0808">Transferase</keyword>
<dbReference type="InterPro" id="IPR015421">
    <property type="entry name" value="PyrdxlP-dep_Trfase_major"/>
</dbReference>
<evidence type="ECO:0000256" key="4">
    <source>
        <dbReference type="ARBA" id="ARBA00008954"/>
    </source>
</evidence>
<dbReference type="RefSeq" id="WP_134752003.1">
    <property type="nucleotide sequence ID" value="NZ_MYFO02000002.1"/>
</dbReference>
<gene>
    <name evidence="15" type="ORF">B5M42_09195</name>
</gene>
<keyword evidence="9 14" id="KW-0663">Pyridoxal phosphate</keyword>
<evidence type="ECO:0000256" key="5">
    <source>
        <dbReference type="ARBA" id="ARBA00013155"/>
    </source>
</evidence>
<dbReference type="OrthoDB" id="9807885at2"/>
<dbReference type="FunFam" id="3.40.640.10:FF:000091">
    <property type="entry name" value="Diaminobutyrate--2-oxoglutarate aminotransferase"/>
    <property type="match status" value="1"/>
</dbReference>
<comment type="similarity">
    <text evidence="4 14">Belongs to the class-III pyridoxal-phosphate-dependent aminotransferase family.</text>
</comment>
<name>A0A4Y8Q3U3_9BACL</name>
<dbReference type="EC" id="2.6.1.76" evidence="5"/>
<dbReference type="PIRSF" id="PIRSF000521">
    <property type="entry name" value="Transaminase_4ab_Lys_Orn"/>
    <property type="match status" value="1"/>
</dbReference>
<comment type="pathway">
    <text evidence="3">Amine and polyamine biosynthesis; ectoine biosynthesis; L-ectoine from L-aspartate 4-semialdehyde: step 1/3.</text>
</comment>
<evidence type="ECO:0000256" key="9">
    <source>
        <dbReference type="ARBA" id="ARBA00022898"/>
    </source>
</evidence>
<dbReference type="GO" id="GO:0045303">
    <property type="term" value="F:diaminobutyrate-2-oxoglutarate transaminase activity"/>
    <property type="evidence" value="ECO:0007669"/>
    <property type="project" value="UniProtKB-EC"/>
</dbReference>
<dbReference type="PANTHER" id="PTHR43552">
    <property type="entry name" value="DIAMINOBUTYRATE--2-OXOGLUTARATE AMINOTRANSFERASE"/>
    <property type="match status" value="1"/>
</dbReference>
<accession>A0A4Y8Q3U3</accession>
<evidence type="ECO:0000256" key="8">
    <source>
        <dbReference type="ARBA" id="ARBA00022679"/>
    </source>
</evidence>
<dbReference type="Proteomes" id="UP000298246">
    <property type="component" value="Unassembled WGS sequence"/>
</dbReference>
<dbReference type="NCBIfam" id="TIGR00709">
    <property type="entry name" value="dat"/>
    <property type="match status" value="1"/>
</dbReference>
<protein>
    <recommendedName>
        <fullName evidence="6">Diaminobutyrate--2-oxoglutarate transaminase</fullName>
        <ecNumber evidence="5">2.6.1.76</ecNumber>
    </recommendedName>
    <alternativeName>
        <fullName evidence="11">DABA aminotransferase</fullName>
    </alternativeName>
    <alternativeName>
        <fullName evidence="12">Diaminobutyrate--2-oxoglutarate aminotransferase</fullName>
    </alternativeName>
    <alternativeName>
        <fullName evidence="10">L-2,4-diaminobutyric acid transaminase</fullName>
    </alternativeName>
</protein>
<dbReference type="EMBL" id="MYFO01000009">
    <property type="protein sequence ID" value="TFE88615.1"/>
    <property type="molecule type" value="Genomic_DNA"/>
</dbReference>
<dbReference type="InterPro" id="IPR004637">
    <property type="entry name" value="Dat"/>
</dbReference>
<evidence type="ECO:0000256" key="6">
    <source>
        <dbReference type="ARBA" id="ARBA00014798"/>
    </source>
</evidence>
<dbReference type="InterPro" id="IPR005814">
    <property type="entry name" value="Aminotrans_3"/>
</dbReference>
<dbReference type="PROSITE" id="PS00600">
    <property type="entry name" value="AA_TRANSFER_CLASS_3"/>
    <property type="match status" value="1"/>
</dbReference>
<evidence type="ECO:0000256" key="1">
    <source>
        <dbReference type="ARBA" id="ARBA00001933"/>
    </source>
</evidence>
<dbReference type="PANTHER" id="PTHR43552:SF1">
    <property type="entry name" value="DIAMINOBUTYRATE--2-OXOGLUTARATE AMINOTRANSFERASE"/>
    <property type="match status" value="1"/>
</dbReference>
<keyword evidence="16" id="KW-1185">Reference proteome</keyword>
<evidence type="ECO:0000256" key="14">
    <source>
        <dbReference type="RuleBase" id="RU003560"/>
    </source>
</evidence>
<proteinExistence type="inferred from homology"/>
<evidence type="ECO:0000313" key="15">
    <source>
        <dbReference type="EMBL" id="TFE88615.1"/>
    </source>
</evidence>
<evidence type="ECO:0000256" key="11">
    <source>
        <dbReference type="ARBA" id="ARBA00030665"/>
    </source>
</evidence>
<dbReference type="CDD" id="cd00610">
    <property type="entry name" value="OAT_like"/>
    <property type="match status" value="1"/>
</dbReference>
<dbReference type="InterPro" id="IPR015422">
    <property type="entry name" value="PyrdxlP-dep_Trfase_small"/>
</dbReference>
<dbReference type="Gene3D" id="3.90.1150.10">
    <property type="entry name" value="Aspartate Aminotransferase, domain 1"/>
    <property type="match status" value="1"/>
</dbReference>
<dbReference type="InterPro" id="IPR049704">
    <property type="entry name" value="Aminotrans_3_PPA_site"/>
</dbReference>
<dbReference type="UniPathway" id="UPA00067">
    <property type="reaction ID" value="UER00121"/>
</dbReference>
<dbReference type="NCBIfam" id="NF005393">
    <property type="entry name" value="PRK06938.1"/>
    <property type="match status" value="1"/>
</dbReference>
<dbReference type="SUPFAM" id="SSF53383">
    <property type="entry name" value="PLP-dependent transferases"/>
    <property type="match status" value="1"/>
</dbReference>
<dbReference type="Pfam" id="PF00202">
    <property type="entry name" value="Aminotran_3"/>
    <property type="match status" value="1"/>
</dbReference>
<evidence type="ECO:0000313" key="16">
    <source>
        <dbReference type="Proteomes" id="UP000298246"/>
    </source>
</evidence>
<dbReference type="InterPro" id="IPR015424">
    <property type="entry name" value="PyrdxlP-dep_Trfase"/>
</dbReference>
<evidence type="ECO:0000256" key="10">
    <source>
        <dbReference type="ARBA" id="ARBA00029744"/>
    </source>
</evidence>
<comment type="cofactor">
    <cofactor evidence="1">
        <name>pyridoxal 5'-phosphate</name>
        <dbReference type="ChEBI" id="CHEBI:597326"/>
    </cofactor>
</comment>
<evidence type="ECO:0000256" key="2">
    <source>
        <dbReference type="ARBA" id="ARBA00002189"/>
    </source>
</evidence>
<evidence type="ECO:0000256" key="13">
    <source>
        <dbReference type="ARBA" id="ARBA00049111"/>
    </source>
</evidence>
<reference evidence="15 16" key="1">
    <citation type="submission" date="2017-03" db="EMBL/GenBank/DDBJ databases">
        <title>Isolation of Levoglucosan Utilizing Bacteria.</title>
        <authorList>
            <person name="Arya A.S."/>
        </authorList>
    </citation>
    <scope>NUCLEOTIDE SEQUENCE [LARGE SCALE GENOMIC DNA]</scope>
    <source>
        <strain evidence="15 16">MEC069</strain>
    </source>
</reference>
<dbReference type="Gene3D" id="3.40.640.10">
    <property type="entry name" value="Type I PLP-dependent aspartate aminotransferase-like (Major domain)"/>
    <property type="match status" value="1"/>
</dbReference>
<dbReference type="GO" id="GO:0030170">
    <property type="term" value="F:pyridoxal phosphate binding"/>
    <property type="evidence" value="ECO:0007669"/>
    <property type="project" value="InterPro"/>
</dbReference>
<dbReference type="AlphaFoldDB" id="A0A4Y8Q3U3"/>
<comment type="function">
    <text evidence="2">Catalyzes reversively the conversion of L-aspartate beta-semialdehyde (ASA) to L-2,4-diaminobutyrate (DABA) by transamination with L-glutamate.</text>
</comment>
<evidence type="ECO:0000256" key="12">
    <source>
        <dbReference type="ARBA" id="ARBA00031476"/>
    </source>
</evidence>
<keyword evidence="7" id="KW-0032">Aminotransferase</keyword>